<dbReference type="OrthoDB" id="329835at2759"/>
<dbReference type="InterPro" id="IPR013968">
    <property type="entry name" value="PKS_KR"/>
</dbReference>
<dbReference type="Pfam" id="PF23114">
    <property type="entry name" value="NAD-bd_HRPKS_sdrA"/>
    <property type="match status" value="1"/>
</dbReference>
<dbReference type="Pfam" id="PF13602">
    <property type="entry name" value="ADH_zinc_N_2"/>
    <property type="match status" value="1"/>
</dbReference>
<dbReference type="Gene3D" id="1.10.1200.10">
    <property type="entry name" value="ACP-like"/>
    <property type="match status" value="1"/>
</dbReference>
<dbReference type="InterPro" id="IPR050091">
    <property type="entry name" value="PKS_NRPS_Biosynth_Enz"/>
</dbReference>
<dbReference type="InterPro" id="IPR016036">
    <property type="entry name" value="Malonyl_transacylase_ACP-bd"/>
</dbReference>
<name>A0A0A1TCZ0_9HYPO</name>
<feature type="active site" description="Proton donor; for dehydratase activity" evidence="6">
    <location>
        <position position="1142"/>
    </location>
</feature>
<dbReference type="InterPro" id="IPR014043">
    <property type="entry name" value="Acyl_transferase_dom"/>
</dbReference>
<dbReference type="Pfam" id="PF08240">
    <property type="entry name" value="ADH_N"/>
    <property type="match status" value="1"/>
</dbReference>
<dbReference type="Gene3D" id="3.10.129.110">
    <property type="entry name" value="Polyketide synthase dehydratase"/>
    <property type="match status" value="1"/>
</dbReference>
<dbReference type="InterPro" id="IPR036736">
    <property type="entry name" value="ACP-like_sf"/>
</dbReference>
<dbReference type="GO" id="GO:0044550">
    <property type="term" value="P:secondary metabolite biosynthetic process"/>
    <property type="evidence" value="ECO:0007669"/>
    <property type="project" value="UniProtKB-ARBA"/>
</dbReference>
<evidence type="ECO:0000256" key="1">
    <source>
        <dbReference type="ARBA" id="ARBA00022450"/>
    </source>
</evidence>
<proteinExistence type="predicted"/>
<dbReference type="InterPro" id="IPR020843">
    <property type="entry name" value="ER"/>
</dbReference>
<dbReference type="SUPFAM" id="SSF55048">
    <property type="entry name" value="Probable ACP-binding domain of malonyl-CoA ACP transacylase"/>
    <property type="match status" value="1"/>
</dbReference>
<evidence type="ECO:0000256" key="3">
    <source>
        <dbReference type="ARBA" id="ARBA00022679"/>
    </source>
</evidence>
<dbReference type="InterPro" id="IPR049551">
    <property type="entry name" value="PKS_DH_C"/>
</dbReference>
<dbReference type="FunFam" id="3.40.50.720:FF:000209">
    <property type="entry name" value="Polyketide synthase Pks12"/>
    <property type="match status" value="1"/>
</dbReference>
<evidence type="ECO:0000256" key="2">
    <source>
        <dbReference type="ARBA" id="ARBA00022553"/>
    </source>
</evidence>
<dbReference type="SUPFAM" id="SSF52151">
    <property type="entry name" value="FabD/lysophospholipase-like"/>
    <property type="match status" value="1"/>
</dbReference>
<dbReference type="InterPro" id="IPR014031">
    <property type="entry name" value="Ketoacyl_synth_C"/>
</dbReference>
<dbReference type="Gene3D" id="3.30.70.3290">
    <property type="match status" value="1"/>
</dbReference>
<dbReference type="Gene3D" id="3.40.50.720">
    <property type="entry name" value="NAD(P)-binding Rossmann-like Domain"/>
    <property type="match status" value="1"/>
</dbReference>
<dbReference type="GO" id="GO:0016491">
    <property type="term" value="F:oxidoreductase activity"/>
    <property type="evidence" value="ECO:0007669"/>
    <property type="project" value="UniProtKB-KW"/>
</dbReference>
<dbReference type="InterPro" id="IPR009081">
    <property type="entry name" value="PP-bd_ACP"/>
</dbReference>
<dbReference type="Pfam" id="PF08659">
    <property type="entry name" value="KR"/>
    <property type="match status" value="1"/>
</dbReference>
<feature type="domain" description="Carrier" evidence="7">
    <location>
        <begin position="2146"/>
        <end position="2223"/>
    </location>
</feature>
<feature type="region of interest" description="N-terminal hotdog fold" evidence="6">
    <location>
        <begin position="918"/>
        <end position="1054"/>
    </location>
</feature>
<dbReference type="InterPro" id="IPR018201">
    <property type="entry name" value="Ketoacyl_synth_AS"/>
</dbReference>
<accession>A0A0A1TCZ0</accession>
<dbReference type="SMART" id="SM00826">
    <property type="entry name" value="PKS_DH"/>
    <property type="match status" value="1"/>
</dbReference>
<dbReference type="SMART" id="SM00822">
    <property type="entry name" value="PKS_KR"/>
    <property type="match status" value="1"/>
</dbReference>
<dbReference type="InterPro" id="IPR011032">
    <property type="entry name" value="GroES-like_sf"/>
</dbReference>
<dbReference type="SUPFAM" id="SSF47336">
    <property type="entry name" value="ACP-like"/>
    <property type="match status" value="1"/>
</dbReference>
<dbReference type="PROSITE" id="PS50075">
    <property type="entry name" value="CARRIER"/>
    <property type="match status" value="1"/>
</dbReference>
<dbReference type="PANTHER" id="PTHR43775">
    <property type="entry name" value="FATTY ACID SYNTHASE"/>
    <property type="match status" value="1"/>
</dbReference>
<dbReference type="CDD" id="cd05195">
    <property type="entry name" value="enoyl_red"/>
    <property type="match status" value="1"/>
</dbReference>
<reference evidence="10 11" key="1">
    <citation type="journal article" date="2015" name="Genome Announc.">
        <title>Draft Genome Sequence and Gene Annotation of the Entomopathogenic Fungus Verticillium hemipterigenum.</title>
        <authorList>
            <person name="Horn F."/>
            <person name="Habel A."/>
            <person name="Scharf D.H."/>
            <person name="Dworschak J."/>
            <person name="Brakhage A.A."/>
            <person name="Guthke R."/>
            <person name="Hertweck C."/>
            <person name="Linde J."/>
        </authorList>
    </citation>
    <scope>NUCLEOTIDE SEQUENCE [LARGE SCALE GENOMIC DNA]</scope>
</reference>
<keyword evidence="4" id="KW-0560">Oxidoreductase</keyword>
<keyword evidence="11" id="KW-1185">Reference proteome</keyword>
<dbReference type="InterPro" id="IPR056501">
    <property type="entry name" value="NAD-bd_HRPKS_sdrA"/>
</dbReference>
<dbReference type="SUPFAM" id="SSF53901">
    <property type="entry name" value="Thiolase-like"/>
    <property type="match status" value="1"/>
</dbReference>
<dbReference type="SUPFAM" id="SSF51735">
    <property type="entry name" value="NAD(P)-binding Rossmann-fold domains"/>
    <property type="match status" value="2"/>
</dbReference>
<dbReference type="SUPFAM" id="SSF50129">
    <property type="entry name" value="GroES-like"/>
    <property type="match status" value="1"/>
</dbReference>
<evidence type="ECO:0000256" key="4">
    <source>
        <dbReference type="ARBA" id="ARBA00023002"/>
    </source>
</evidence>
<evidence type="ECO:0000259" key="8">
    <source>
        <dbReference type="PROSITE" id="PS52004"/>
    </source>
</evidence>
<dbReference type="STRING" id="1531966.A0A0A1TCZ0"/>
<dbReference type="InterPro" id="IPR020841">
    <property type="entry name" value="PKS_Beta-ketoAc_synthase_dom"/>
</dbReference>
<dbReference type="Gene3D" id="3.40.47.10">
    <property type="match status" value="1"/>
</dbReference>
<dbReference type="InterPro" id="IPR057326">
    <property type="entry name" value="KR_dom"/>
</dbReference>
<dbReference type="PROSITE" id="PS00606">
    <property type="entry name" value="KS3_1"/>
    <property type="match status" value="1"/>
</dbReference>
<dbReference type="InterPro" id="IPR002364">
    <property type="entry name" value="Quin_OxRdtase/zeta-crystal_CS"/>
</dbReference>
<dbReference type="Pfam" id="PF00550">
    <property type="entry name" value="PP-binding"/>
    <property type="match status" value="1"/>
</dbReference>
<dbReference type="InterPro" id="IPR016039">
    <property type="entry name" value="Thiolase-like"/>
</dbReference>
<dbReference type="PROSITE" id="PS52019">
    <property type="entry name" value="PKS_MFAS_DH"/>
    <property type="match status" value="1"/>
</dbReference>
<dbReference type="Proteomes" id="UP000039046">
    <property type="component" value="Unassembled WGS sequence"/>
</dbReference>
<sequence>MTCAESPEPAAVPEKLAIIGMSCRLPGNVCNVNDFLDMLSKGRSGWSEILQDRFTKEAFYHPHPQKKGCFNATGGYFLNKDLAKFEASFFNATEQEARAMDPQQRLLLECTYEALENAGVPKEAVAGRHVGVFVGGAAADYHLGATRDLETIPMFEATGTHQSIQAGRISHFFDLRGPCLTVDAACSSGLSALHQAVQSIRAGESEMCIVAAAHVNLQPDDWISMSMSGKTYSFDHRGQPGYARGEGAACVVVKPLEQAIKDNDPIRSVIVNTGINQDGRTVGLATPSGEAQEQLIRSVYRRAGLDMGDVGFVEAHGTATKIGDPIEARAIYNALGRDRSDREPLYLGSAKSNVGHLENVSGLVAIIKSTLMLENNTILPNINFEKANKEIPLAEWNMQVPKTCKPWPSNKRFLSVNNLGFGGSNAHCVLQHAPPVSRAQVPPSQADNADYKLYPVSGRTCTTVENICSQLQPYVQTHSGEEQSHLATNLAYTLGQRRSHMPWRIAFAASSIQELQMTIQSSTAVPCRATKAPKLVFIFTGQGAQWHAMGRELLASRAVFRDCILAADAYLRSFGADFSLVDELTRDAAQSRIHEPQISQPACTAIQIALVKLLSSWKIKPAATLGHSSGEIAAAFAAGGLTLHDALAIAYHRGDAASKLQVQYPNLRGAMLAIHDSASTVRDVICLLGLEASVCVACENSPQSTTASGDAAAIDKLSTELDRQNISNKKLYVDIAYHSAHMALLSADYAAAIDGVAPMLPKDAIFYSSLHGGVMEDNALLSASYWTDNLIQPVLFSSALTALCKQAQPSAIVELGPHSALQGPIQQILQSISPQISDVRYMPSLIRNQNASKTMAKLAGDLYQLGQTLDFGAVNGIDIKRDKPTVITQLIPYPWQGETYWFESRISQQRRLKPFGRHDLLGVYTEQSTDLDHAWRNIINTDFLPWLKQHQMQSLTTFPFAGYISMVVEAVQQRATLRGITAFDQYVVREMHVSRPLLIEDDKEYELILSLRPYAQGTRAHSDEWDEFRITSWAQHRGWLEHCHGIAGVRTRSVNLVEQQQSPHALHTEANSGCQSPVDVVSFYTNLARKGASYGKLFQLRQESQLRRSDQVAKGQIYVPDTAAQMPVAYETPYIIHPAALDQCFHFPFAILGAGTDEMQTLYMPTMIKRLELSKSLTGLISSHSMEVVATRYPSANSSLGPVSFDVEGWRGAATDKDALIRLSGVQMTPVRDTQKQDCSPRRLCFRMTWEPAKKEEPRINATTTNGITTNGISFDNNTSVTAVVVNGTTTNGTNTNGVSGTKIASATREEPPQTNGETGPTQQIIIISERDDDPLVSQLLKLLSIQITNYRTTICSLDKLSVENATYIALCDVENPILPDINDSTLATLKQLLLESAALLWVSIGLSKNAQHPTLNMMQGLIRTVRSEYKKQAATLDLDPSETDINTRAQLVLEALDILNATETSHGLKDFEFAQESSRLVVPRLVAVPGMDEALHRRSNPLAKPYHQAFEQPGRRLQLQVGQAGALDSLYFTDEPDEQLLADDEIEVKIAATGANFKDAVIAVGHLASPYIGIECSGTITRLGASVKSLAVGDQVCCKSLGAYSTFVRAKASSAARVPSGMSLEVAASIPVVFCTAYYGLVELARLQPGERVLIHAGAGGVGQAAIQLAKMIGAEIYTTVGSPEKKKLLMSKYEIREDHILYSRTTDFGAAIQTLTAGNGVDVALNSLAGDLLSETWDCMAAFGRFVEIGKRDITWNTRLEMRCFDRNVTFSSVDLTLLSDKRPGTMSRVLSAVMDLFAQGSLSPVSPITVMGISEVEAALRLLQSGKSTGKIVIRPLPGEQAKATHPRATRKLRANGTYLIIGGTGGVGRNIAGWMAERGAGHVVLLSRGSGSGASTELGLLIDQCAALGTSVHIEACDVADEQSVQELMVRIAKLPPVAGVIQAAMVLRDMLFEEMTADDFEAVTRAKVRGTWNIHRALIHHKLDFFTMLSSLTGIVGNRGQAAYAAGNTFLDSFAQYRLQHGMPANSIALTPVLDAGYLADNVHRQAQVLDNIGDITLSVKEVLALVECSIEGQMTSLCGSQCVLGLDFERSAVLRYYADDAKFTHLLPSSGISSHAAAVGGDNATRPLKQQIGEALEPQDVLDIVLQALQSKLCAVLMLQPEDMDANGSVTSHGLDSLNAIEFRNWVRKELLAPLQVLELLSSGTLVNLAALILRKTSILHCYT</sequence>
<feature type="domain" description="PKS/mFAS DH" evidence="9">
    <location>
        <begin position="918"/>
        <end position="1237"/>
    </location>
</feature>
<dbReference type="InterPro" id="IPR013154">
    <property type="entry name" value="ADH-like_N"/>
</dbReference>
<dbReference type="SMART" id="SM00823">
    <property type="entry name" value="PKS_PP"/>
    <property type="match status" value="1"/>
</dbReference>
<feature type="active site" description="Proton acceptor; for dehydratase activity" evidence="6">
    <location>
        <position position="950"/>
    </location>
</feature>
<feature type="domain" description="Ketosynthase family 3 (KS3)" evidence="8">
    <location>
        <begin position="13"/>
        <end position="432"/>
    </location>
</feature>
<dbReference type="InterPro" id="IPR049900">
    <property type="entry name" value="PKS_mFAS_DH"/>
</dbReference>
<dbReference type="InterPro" id="IPR042104">
    <property type="entry name" value="PKS_dehydratase_sf"/>
</dbReference>
<dbReference type="GO" id="GO:0006633">
    <property type="term" value="P:fatty acid biosynthetic process"/>
    <property type="evidence" value="ECO:0007669"/>
    <property type="project" value="InterPro"/>
</dbReference>
<evidence type="ECO:0000259" key="7">
    <source>
        <dbReference type="PROSITE" id="PS50075"/>
    </source>
</evidence>
<evidence type="ECO:0000256" key="6">
    <source>
        <dbReference type="PROSITE-ProRule" id="PRU01363"/>
    </source>
</evidence>
<dbReference type="PANTHER" id="PTHR43775:SF13">
    <property type="entry name" value="POLYKETIDE SYNTHASE 1"/>
    <property type="match status" value="1"/>
</dbReference>
<dbReference type="InterPro" id="IPR049552">
    <property type="entry name" value="PKS_DH_N"/>
</dbReference>
<dbReference type="Gene3D" id="3.90.180.10">
    <property type="entry name" value="Medium-chain alcohol dehydrogenases, catalytic domain"/>
    <property type="match status" value="1"/>
</dbReference>
<dbReference type="InterPro" id="IPR032821">
    <property type="entry name" value="PKS_assoc"/>
</dbReference>
<dbReference type="PROSITE" id="PS01162">
    <property type="entry name" value="QOR_ZETA_CRYSTAL"/>
    <property type="match status" value="1"/>
</dbReference>
<dbReference type="PROSITE" id="PS52004">
    <property type="entry name" value="KS3_2"/>
    <property type="match status" value="1"/>
</dbReference>
<dbReference type="InterPro" id="IPR036291">
    <property type="entry name" value="NAD(P)-bd_dom_sf"/>
</dbReference>
<dbReference type="GO" id="GO:0004315">
    <property type="term" value="F:3-oxoacyl-[acyl-carrier-protein] synthase activity"/>
    <property type="evidence" value="ECO:0007669"/>
    <property type="project" value="InterPro"/>
</dbReference>
<dbReference type="Pfam" id="PF02801">
    <property type="entry name" value="Ketoacyl-synt_C"/>
    <property type="match status" value="1"/>
</dbReference>
<evidence type="ECO:0000313" key="11">
    <source>
        <dbReference type="Proteomes" id="UP000039046"/>
    </source>
</evidence>
<evidence type="ECO:0000259" key="9">
    <source>
        <dbReference type="PROSITE" id="PS52019"/>
    </source>
</evidence>
<dbReference type="InterPro" id="IPR020806">
    <property type="entry name" value="PKS_PP-bd"/>
</dbReference>
<dbReference type="GO" id="GO:0008270">
    <property type="term" value="F:zinc ion binding"/>
    <property type="evidence" value="ECO:0007669"/>
    <property type="project" value="InterPro"/>
</dbReference>
<keyword evidence="1" id="KW-0596">Phosphopantetheine</keyword>
<keyword evidence="3" id="KW-0808">Transferase</keyword>
<dbReference type="Pfam" id="PF00698">
    <property type="entry name" value="Acyl_transf_1"/>
    <property type="match status" value="1"/>
</dbReference>
<dbReference type="GO" id="GO:0031177">
    <property type="term" value="F:phosphopantetheine binding"/>
    <property type="evidence" value="ECO:0007669"/>
    <property type="project" value="InterPro"/>
</dbReference>
<dbReference type="GO" id="GO:0004312">
    <property type="term" value="F:fatty acid synthase activity"/>
    <property type="evidence" value="ECO:0007669"/>
    <property type="project" value="TreeGrafter"/>
</dbReference>
<dbReference type="InterPro" id="IPR016035">
    <property type="entry name" value="Acyl_Trfase/lysoPLipase"/>
</dbReference>
<dbReference type="CDD" id="cd00833">
    <property type="entry name" value="PKS"/>
    <property type="match status" value="1"/>
</dbReference>
<keyword evidence="5" id="KW-0511">Multifunctional enzyme</keyword>
<dbReference type="SMART" id="SM00827">
    <property type="entry name" value="PKS_AT"/>
    <property type="match status" value="1"/>
</dbReference>
<dbReference type="Pfam" id="PF00109">
    <property type="entry name" value="ketoacyl-synt"/>
    <property type="match status" value="1"/>
</dbReference>
<gene>
    <name evidence="10" type="ORF">VHEMI04020</name>
</gene>
<dbReference type="Pfam" id="PF16197">
    <property type="entry name" value="KAsynt_C_assoc"/>
    <property type="match status" value="1"/>
</dbReference>
<dbReference type="InterPro" id="IPR001227">
    <property type="entry name" value="Ac_transferase_dom_sf"/>
</dbReference>
<organism evidence="10 11">
    <name type="scientific">[Torrubiella] hemipterigena</name>
    <dbReference type="NCBI Taxonomy" id="1531966"/>
    <lineage>
        <taxon>Eukaryota</taxon>
        <taxon>Fungi</taxon>
        <taxon>Dikarya</taxon>
        <taxon>Ascomycota</taxon>
        <taxon>Pezizomycotina</taxon>
        <taxon>Sordariomycetes</taxon>
        <taxon>Hypocreomycetidae</taxon>
        <taxon>Hypocreales</taxon>
        <taxon>Clavicipitaceae</taxon>
        <taxon>Clavicipitaceae incertae sedis</taxon>
        <taxon>'Torrubiella' clade</taxon>
    </lineage>
</organism>
<dbReference type="SMART" id="SM00825">
    <property type="entry name" value="PKS_KS"/>
    <property type="match status" value="1"/>
</dbReference>
<keyword evidence="2" id="KW-0597">Phosphoprotein</keyword>
<dbReference type="GO" id="GO:1901336">
    <property type="term" value="P:lactone biosynthetic process"/>
    <property type="evidence" value="ECO:0007669"/>
    <property type="project" value="UniProtKB-ARBA"/>
</dbReference>
<dbReference type="HOGENOM" id="CLU_000022_31_1_1"/>
<dbReference type="InterPro" id="IPR020807">
    <property type="entry name" value="PKS_DH"/>
</dbReference>
<dbReference type="SMART" id="SM00829">
    <property type="entry name" value="PKS_ER"/>
    <property type="match status" value="1"/>
</dbReference>
<dbReference type="EMBL" id="CDHN01000002">
    <property type="protein sequence ID" value="CEJ86142.1"/>
    <property type="molecule type" value="Genomic_DNA"/>
</dbReference>
<dbReference type="Pfam" id="PF14765">
    <property type="entry name" value="PS-DH"/>
    <property type="match status" value="1"/>
</dbReference>
<dbReference type="Pfam" id="PF21089">
    <property type="entry name" value="PKS_DH_N"/>
    <property type="match status" value="1"/>
</dbReference>
<protein>
    <submittedName>
        <fullName evidence="10">Uncharacterized protein</fullName>
    </submittedName>
</protein>
<evidence type="ECO:0000313" key="10">
    <source>
        <dbReference type="EMBL" id="CEJ86142.1"/>
    </source>
</evidence>
<feature type="region of interest" description="C-terminal hotdog fold" evidence="6">
    <location>
        <begin position="1075"/>
        <end position="1237"/>
    </location>
</feature>
<dbReference type="Gene3D" id="3.40.366.10">
    <property type="entry name" value="Malonyl-Coenzyme A Acyl Carrier Protein, domain 2"/>
    <property type="match status" value="1"/>
</dbReference>
<dbReference type="InterPro" id="IPR014030">
    <property type="entry name" value="Ketoacyl_synth_N"/>
</dbReference>
<evidence type="ECO:0000256" key="5">
    <source>
        <dbReference type="ARBA" id="ARBA00023268"/>
    </source>
</evidence>